<evidence type="ECO:0000313" key="4">
    <source>
        <dbReference type="Proteomes" id="UP000002051"/>
    </source>
</evidence>
<reference evidence="2 4" key="2">
    <citation type="journal article" date="2014" name="BMC Genomics">
        <title>An improved genome release (version Mt4.0) for the model legume Medicago truncatula.</title>
        <authorList>
            <person name="Tang H."/>
            <person name="Krishnakumar V."/>
            <person name="Bidwell S."/>
            <person name="Rosen B."/>
            <person name="Chan A."/>
            <person name="Zhou S."/>
            <person name="Gentzbittel L."/>
            <person name="Childs K.L."/>
            <person name="Yandell M."/>
            <person name="Gundlach H."/>
            <person name="Mayer K.F."/>
            <person name="Schwartz D.C."/>
            <person name="Town C.D."/>
        </authorList>
    </citation>
    <scope>GENOME REANNOTATION</scope>
    <source>
        <strain evidence="3 4">cv. Jemalong A17</strain>
    </source>
</reference>
<dbReference type="AlphaFoldDB" id="G7JM09"/>
<keyword evidence="1 2" id="KW-0812">Transmembrane</keyword>
<sequence>MYPIIHMDNYFIITIHLLSYVCNYLVKLCLPWGRRQLTWIISYYVFCKFS</sequence>
<accession>G7JM09</accession>
<dbReference type="HOGENOM" id="CLU_3127347_0_0_1"/>
<organism evidence="2 4">
    <name type="scientific">Medicago truncatula</name>
    <name type="common">Barrel medic</name>
    <name type="synonym">Medicago tribuloides</name>
    <dbReference type="NCBI Taxonomy" id="3880"/>
    <lineage>
        <taxon>Eukaryota</taxon>
        <taxon>Viridiplantae</taxon>
        <taxon>Streptophyta</taxon>
        <taxon>Embryophyta</taxon>
        <taxon>Tracheophyta</taxon>
        <taxon>Spermatophyta</taxon>
        <taxon>Magnoliopsida</taxon>
        <taxon>eudicotyledons</taxon>
        <taxon>Gunneridae</taxon>
        <taxon>Pentapetalae</taxon>
        <taxon>rosids</taxon>
        <taxon>fabids</taxon>
        <taxon>Fabales</taxon>
        <taxon>Fabaceae</taxon>
        <taxon>Papilionoideae</taxon>
        <taxon>50 kb inversion clade</taxon>
        <taxon>NPAAA clade</taxon>
        <taxon>Hologalegina</taxon>
        <taxon>IRL clade</taxon>
        <taxon>Trifolieae</taxon>
        <taxon>Medicago</taxon>
    </lineage>
</organism>
<keyword evidence="4" id="KW-1185">Reference proteome</keyword>
<keyword evidence="1" id="KW-0472">Membrane</keyword>
<keyword evidence="1" id="KW-1133">Transmembrane helix</keyword>
<dbReference type="Proteomes" id="UP000002051">
    <property type="component" value="Chromosome 4"/>
</dbReference>
<dbReference type="EnsemblPlants" id="AES87651">
    <property type="protein sequence ID" value="AES87651"/>
    <property type="gene ID" value="MTR_4g031600"/>
</dbReference>
<evidence type="ECO:0000313" key="3">
    <source>
        <dbReference type="EnsemblPlants" id="AES87651"/>
    </source>
</evidence>
<feature type="transmembrane region" description="Helical" evidence="1">
    <location>
        <begin position="12"/>
        <end position="30"/>
    </location>
</feature>
<protein>
    <submittedName>
        <fullName evidence="2">Transmembrane protein, putative</fullName>
    </submittedName>
</protein>
<dbReference type="EMBL" id="CM001220">
    <property type="protein sequence ID" value="AES87651.1"/>
    <property type="molecule type" value="Genomic_DNA"/>
</dbReference>
<evidence type="ECO:0000313" key="2">
    <source>
        <dbReference type="EMBL" id="AES87651.1"/>
    </source>
</evidence>
<name>G7JM09_MEDTR</name>
<reference evidence="2 4" key="1">
    <citation type="journal article" date="2011" name="Nature">
        <title>The Medicago genome provides insight into the evolution of rhizobial symbioses.</title>
        <authorList>
            <person name="Young N.D."/>
            <person name="Debelle F."/>
            <person name="Oldroyd G.E."/>
            <person name="Geurts R."/>
            <person name="Cannon S.B."/>
            <person name="Udvardi M.K."/>
            <person name="Benedito V.A."/>
            <person name="Mayer K.F."/>
            <person name="Gouzy J."/>
            <person name="Schoof H."/>
            <person name="Van de Peer Y."/>
            <person name="Proost S."/>
            <person name="Cook D.R."/>
            <person name="Meyers B.C."/>
            <person name="Spannagl M."/>
            <person name="Cheung F."/>
            <person name="De Mita S."/>
            <person name="Krishnakumar V."/>
            <person name="Gundlach H."/>
            <person name="Zhou S."/>
            <person name="Mudge J."/>
            <person name="Bharti A.K."/>
            <person name="Murray J.D."/>
            <person name="Naoumkina M.A."/>
            <person name="Rosen B."/>
            <person name="Silverstein K.A."/>
            <person name="Tang H."/>
            <person name="Rombauts S."/>
            <person name="Zhao P.X."/>
            <person name="Zhou P."/>
            <person name="Barbe V."/>
            <person name="Bardou P."/>
            <person name="Bechner M."/>
            <person name="Bellec A."/>
            <person name="Berger A."/>
            <person name="Berges H."/>
            <person name="Bidwell S."/>
            <person name="Bisseling T."/>
            <person name="Choisne N."/>
            <person name="Couloux A."/>
            <person name="Denny R."/>
            <person name="Deshpande S."/>
            <person name="Dai X."/>
            <person name="Doyle J.J."/>
            <person name="Dudez A.M."/>
            <person name="Farmer A.D."/>
            <person name="Fouteau S."/>
            <person name="Franken C."/>
            <person name="Gibelin C."/>
            <person name="Gish J."/>
            <person name="Goldstein S."/>
            <person name="Gonzalez A.J."/>
            <person name="Green P.J."/>
            <person name="Hallab A."/>
            <person name="Hartog M."/>
            <person name="Hua A."/>
            <person name="Humphray S.J."/>
            <person name="Jeong D.H."/>
            <person name="Jing Y."/>
            <person name="Jocker A."/>
            <person name="Kenton S.M."/>
            <person name="Kim D.J."/>
            <person name="Klee K."/>
            <person name="Lai H."/>
            <person name="Lang C."/>
            <person name="Lin S."/>
            <person name="Macmil S.L."/>
            <person name="Magdelenat G."/>
            <person name="Matthews L."/>
            <person name="McCorrison J."/>
            <person name="Monaghan E.L."/>
            <person name="Mun J.H."/>
            <person name="Najar F.Z."/>
            <person name="Nicholson C."/>
            <person name="Noirot C."/>
            <person name="O'Bleness M."/>
            <person name="Paule C.R."/>
            <person name="Poulain J."/>
            <person name="Prion F."/>
            <person name="Qin B."/>
            <person name="Qu C."/>
            <person name="Retzel E.F."/>
            <person name="Riddle C."/>
            <person name="Sallet E."/>
            <person name="Samain S."/>
            <person name="Samson N."/>
            <person name="Sanders I."/>
            <person name="Saurat O."/>
            <person name="Scarpelli C."/>
            <person name="Schiex T."/>
            <person name="Segurens B."/>
            <person name="Severin A.J."/>
            <person name="Sherrier D.J."/>
            <person name="Shi R."/>
            <person name="Sims S."/>
            <person name="Singer S.R."/>
            <person name="Sinharoy S."/>
            <person name="Sterck L."/>
            <person name="Viollet A."/>
            <person name="Wang B.B."/>
            <person name="Wang K."/>
            <person name="Wang M."/>
            <person name="Wang X."/>
            <person name="Warfsmann J."/>
            <person name="Weissenbach J."/>
            <person name="White D.D."/>
            <person name="White J.D."/>
            <person name="Wiley G.B."/>
            <person name="Wincker P."/>
            <person name="Xing Y."/>
            <person name="Yang L."/>
            <person name="Yao Z."/>
            <person name="Ying F."/>
            <person name="Zhai J."/>
            <person name="Zhou L."/>
            <person name="Zuber A."/>
            <person name="Denarie J."/>
            <person name="Dixon R.A."/>
            <person name="May G.D."/>
            <person name="Schwartz D.C."/>
            <person name="Rogers J."/>
            <person name="Quetier F."/>
            <person name="Town C.D."/>
            <person name="Roe B.A."/>
        </authorList>
    </citation>
    <scope>NUCLEOTIDE SEQUENCE [LARGE SCALE GENOMIC DNA]</scope>
    <source>
        <strain evidence="2">A17</strain>
        <strain evidence="3 4">cv. Jemalong A17</strain>
    </source>
</reference>
<reference evidence="3" key="3">
    <citation type="submission" date="2015-04" db="UniProtKB">
        <authorList>
            <consortium name="EnsemblPlants"/>
        </authorList>
    </citation>
    <scope>IDENTIFICATION</scope>
    <source>
        <strain evidence="3">cv. Jemalong A17</strain>
    </source>
</reference>
<evidence type="ECO:0000256" key="1">
    <source>
        <dbReference type="SAM" id="Phobius"/>
    </source>
</evidence>
<dbReference type="PaxDb" id="3880-AES87651"/>
<proteinExistence type="predicted"/>
<gene>
    <name evidence="2" type="ordered locus">MTR_4g031600</name>
</gene>